<dbReference type="Proteomes" id="UP000738376">
    <property type="component" value="Unassembled WGS sequence"/>
</dbReference>
<comment type="caution">
    <text evidence="1">The sequence shown here is derived from an EMBL/GenBank/DDBJ whole genome shotgun (WGS) entry which is preliminary data.</text>
</comment>
<evidence type="ECO:0000313" key="2">
    <source>
        <dbReference type="Proteomes" id="UP000738376"/>
    </source>
</evidence>
<proteinExistence type="predicted"/>
<accession>A0ABX1LNH0</accession>
<dbReference type="EMBL" id="JAAVJL010000001">
    <property type="protein sequence ID" value="NMF56670.1"/>
    <property type="molecule type" value="Genomic_DNA"/>
</dbReference>
<keyword evidence="2" id="KW-1185">Reference proteome</keyword>
<sequence length="151" mass="18012">MTQAILSKSLYESDFLLWTQDTVAKLKAKDFDHVDLENLIEEIESLGKSEKKEIKSRLTTLLEHLIKRIYVDMPQEFNGWERTIRNQRTEIEFLLDDSPSLQALWNDTFDIAFRAALRDVRKEYSQKGYQFPDVWQFGRDINTMLNVDFWE</sequence>
<dbReference type="PANTHER" id="PTHR34235">
    <property type="entry name" value="SLR1203 PROTEIN-RELATED"/>
    <property type="match status" value="1"/>
</dbReference>
<protein>
    <submittedName>
        <fullName evidence="1">DUF29 domain-containing protein</fullName>
    </submittedName>
</protein>
<dbReference type="InterPro" id="IPR002636">
    <property type="entry name" value="DUF29"/>
</dbReference>
<organism evidence="1 2">
    <name type="scientific">Pseudanabaena yagii GIHE-NHR1</name>
    <dbReference type="NCBI Taxonomy" id="2722753"/>
    <lineage>
        <taxon>Bacteria</taxon>
        <taxon>Bacillati</taxon>
        <taxon>Cyanobacteriota</taxon>
        <taxon>Cyanophyceae</taxon>
        <taxon>Pseudanabaenales</taxon>
        <taxon>Pseudanabaenaceae</taxon>
        <taxon>Pseudanabaena</taxon>
        <taxon>Pseudanabaena yagii</taxon>
    </lineage>
</organism>
<evidence type="ECO:0000313" key="1">
    <source>
        <dbReference type="EMBL" id="NMF56670.1"/>
    </source>
</evidence>
<gene>
    <name evidence="1" type="ORF">HC246_01145</name>
</gene>
<dbReference type="RefSeq" id="WP_169361790.1">
    <property type="nucleotide sequence ID" value="NZ_JAAVJL010000001.1"/>
</dbReference>
<dbReference type="Gene3D" id="1.20.1220.20">
    <property type="entry name" value="Uncharcterised protein PF01724"/>
    <property type="match status" value="1"/>
</dbReference>
<reference evidence="1 2" key="1">
    <citation type="submission" date="2020-03" db="EMBL/GenBank/DDBJ databases">
        <title>Draft Genome Sequence of 2-Methylisoborneol Producing Pseudanabaena yagii Strain GIHE-NHR1 Isolated from North Han River in South Korea.</title>
        <authorList>
            <person name="Jeong J."/>
        </authorList>
    </citation>
    <scope>NUCLEOTIDE SEQUENCE [LARGE SCALE GENOMIC DNA]</scope>
    <source>
        <strain evidence="1 2">GIHE-NHR1</strain>
    </source>
</reference>
<dbReference type="Pfam" id="PF01724">
    <property type="entry name" value="DUF29"/>
    <property type="match status" value="1"/>
</dbReference>
<name>A0ABX1LNH0_9CYAN</name>